<comment type="caution">
    <text evidence="2">The sequence shown here is derived from an EMBL/GenBank/DDBJ whole genome shotgun (WGS) entry which is preliminary data.</text>
</comment>
<dbReference type="EMBL" id="WKFB01000245">
    <property type="protein sequence ID" value="KAF6730085.1"/>
    <property type="molecule type" value="Genomic_DNA"/>
</dbReference>
<sequence length="123" mass="13570">MGLGWWLRSTDKLRRCIEKVAKAAFQKSNDPLDAAIFYLALKKKAVVWGLYRSQKNVKMTEFFRNNFSEDRWRKAALKNCFLSAGETAVPAFCSLFSIGRLPEGCCGGVLGENAGSATGPGDL</sequence>
<feature type="domain" description="RAVE complex protein Rav1 C-terminal" evidence="1">
    <location>
        <begin position="2"/>
        <end position="82"/>
    </location>
</feature>
<protein>
    <submittedName>
        <fullName evidence="2">DmX-like protein 1</fullName>
    </submittedName>
</protein>
<dbReference type="PANTHER" id="PTHR13950">
    <property type="entry name" value="RABCONNECTIN-RELATED"/>
    <property type="match status" value="1"/>
</dbReference>
<reference evidence="2" key="1">
    <citation type="journal article" name="BMC Genomics">
        <title>Long-read sequencing and de novo genome assembly of marine medaka (Oryzias melastigma).</title>
        <authorList>
            <person name="Liang P."/>
            <person name="Saqib H.S.A."/>
            <person name="Ni X."/>
            <person name="Shen Y."/>
        </authorList>
    </citation>
    <scope>NUCLEOTIDE SEQUENCE</scope>
    <source>
        <strain evidence="2">Bigg-433</strain>
    </source>
</reference>
<proteinExistence type="predicted"/>
<gene>
    <name evidence="2" type="ORF">FQA47_011990</name>
</gene>
<dbReference type="GO" id="GO:0043291">
    <property type="term" value="C:RAVE complex"/>
    <property type="evidence" value="ECO:0007669"/>
    <property type="project" value="TreeGrafter"/>
</dbReference>
<dbReference type="PANTHER" id="PTHR13950:SF12">
    <property type="entry name" value="DMX-LIKE PROTEIN 1"/>
    <property type="match status" value="1"/>
</dbReference>
<name>A0A834F9H8_ORYME</name>
<dbReference type="Proteomes" id="UP000646548">
    <property type="component" value="Unassembled WGS sequence"/>
</dbReference>
<dbReference type="InterPro" id="IPR022033">
    <property type="entry name" value="Rav1p_C"/>
</dbReference>
<dbReference type="InterPro" id="IPR052208">
    <property type="entry name" value="DmX-like/RAVE_component"/>
</dbReference>
<evidence type="ECO:0000313" key="2">
    <source>
        <dbReference type="EMBL" id="KAF6730085.1"/>
    </source>
</evidence>
<dbReference type="Pfam" id="PF12234">
    <property type="entry name" value="Rav1p_C"/>
    <property type="match status" value="1"/>
</dbReference>
<evidence type="ECO:0000259" key="1">
    <source>
        <dbReference type="Pfam" id="PF12234"/>
    </source>
</evidence>
<evidence type="ECO:0000313" key="3">
    <source>
        <dbReference type="Proteomes" id="UP000646548"/>
    </source>
</evidence>
<dbReference type="GO" id="GO:0007035">
    <property type="term" value="P:vacuolar acidification"/>
    <property type="evidence" value="ECO:0007669"/>
    <property type="project" value="TreeGrafter"/>
</dbReference>
<accession>A0A834F9H8</accession>
<organism evidence="2 3">
    <name type="scientific">Oryzias melastigma</name>
    <name type="common">Marine medaka</name>
    <dbReference type="NCBI Taxonomy" id="30732"/>
    <lineage>
        <taxon>Eukaryota</taxon>
        <taxon>Metazoa</taxon>
        <taxon>Chordata</taxon>
        <taxon>Craniata</taxon>
        <taxon>Vertebrata</taxon>
        <taxon>Euteleostomi</taxon>
        <taxon>Actinopterygii</taxon>
        <taxon>Neopterygii</taxon>
        <taxon>Teleostei</taxon>
        <taxon>Neoteleostei</taxon>
        <taxon>Acanthomorphata</taxon>
        <taxon>Ovalentaria</taxon>
        <taxon>Atherinomorphae</taxon>
        <taxon>Beloniformes</taxon>
        <taxon>Adrianichthyidae</taxon>
        <taxon>Oryziinae</taxon>
        <taxon>Oryzias</taxon>
    </lineage>
</organism>
<dbReference type="AlphaFoldDB" id="A0A834F9H8"/>